<evidence type="ECO:0000313" key="2">
    <source>
        <dbReference type="EMBL" id="RZR73660.1"/>
    </source>
</evidence>
<dbReference type="EMBL" id="KV875978">
    <property type="protein sequence ID" value="RZR73660.1"/>
    <property type="molecule type" value="Genomic_DNA"/>
</dbReference>
<evidence type="ECO:0000256" key="1">
    <source>
        <dbReference type="SAM" id="MobiDB-lite"/>
    </source>
</evidence>
<dbReference type="Proteomes" id="UP000290560">
    <property type="component" value="Unassembled WGS sequence"/>
</dbReference>
<name>A0A445MHD5_ENSVE</name>
<gene>
    <name evidence="2" type="ORF">BHM03_00026778</name>
</gene>
<feature type="region of interest" description="Disordered" evidence="1">
    <location>
        <begin position="124"/>
        <end position="148"/>
    </location>
</feature>
<sequence>MLPTITLAAIVLDRSQQRSLQQKATINDLSLQSVYIAPHNNHSLPTILIATSNKLNTIAAVYCSILLLPSSATAVYIAASSSAYCSHTLAATYATCSHEPYTLNAAISFARHQEERLNYEARKTRVAPRPTAPKLSPPPTFSRPPQPQKLTREDLHDVLTNGLCGCCDKLWSLEHKCKKATSLIIAPTKEPKLEDITLEPKEKDTPQLATRTVPTLAGYTNLQKLKIEGFLEQQSIIILINAGSTHNFMSSKVAAHLMLQKEDYNGFEVKVANV</sequence>
<reference evidence="2" key="1">
    <citation type="journal article" date="2018" name="Data Brief">
        <title>Genome sequence data from 17 accessions of Ensete ventricosum, a staple food crop for millions in Ethiopia.</title>
        <authorList>
            <person name="Yemataw Z."/>
            <person name="Muzemil S."/>
            <person name="Ambachew D."/>
            <person name="Tripathi L."/>
            <person name="Tesfaye K."/>
            <person name="Chala A."/>
            <person name="Farbos A."/>
            <person name="O'Neill P."/>
            <person name="Moore K."/>
            <person name="Grant M."/>
            <person name="Studholme D.J."/>
        </authorList>
    </citation>
    <scope>NUCLEOTIDE SEQUENCE [LARGE SCALE GENOMIC DNA]</scope>
    <source>
        <tissue evidence="2">Leaf</tissue>
    </source>
</reference>
<proteinExistence type="predicted"/>
<feature type="compositionally biased region" description="Pro residues" evidence="1">
    <location>
        <begin position="135"/>
        <end position="147"/>
    </location>
</feature>
<organism evidence="2">
    <name type="scientific">Ensete ventricosum</name>
    <name type="common">Abyssinian banana</name>
    <name type="synonym">Musa ensete</name>
    <dbReference type="NCBI Taxonomy" id="4639"/>
    <lineage>
        <taxon>Eukaryota</taxon>
        <taxon>Viridiplantae</taxon>
        <taxon>Streptophyta</taxon>
        <taxon>Embryophyta</taxon>
        <taxon>Tracheophyta</taxon>
        <taxon>Spermatophyta</taxon>
        <taxon>Magnoliopsida</taxon>
        <taxon>Liliopsida</taxon>
        <taxon>Zingiberales</taxon>
        <taxon>Musaceae</taxon>
        <taxon>Ensete</taxon>
    </lineage>
</organism>
<accession>A0A445MHD5</accession>
<protein>
    <submittedName>
        <fullName evidence="2">Uncharacterized protein</fullName>
    </submittedName>
</protein>
<dbReference type="AlphaFoldDB" id="A0A445MHD5"/>